<dbReference type="RefSeq" id="WP_086157302.1">
    <property type="nucleotide sequence ID" value="NZ_CP021121.1"/>
</dbReference>
<keyword evidence="3" id="KW-1185">Reference proteome</keyword>
<protein>
    <recommendedName>
        <fullName evidence="4">Cytochrome C oxidase subunit I</fullName>
    </recommendedName>
</protein>
<gene>
    <name evidence="2" type="ORF">CAG99_02085</name>
</gene>
<dbReference type="KEGG" id="smao:CAG99_02085"/>
<feature type="transmembrane region" description="Helical" evidence="1">
    <location>
        <begin position="93"/>
        <end position="117"/>
    </location>
</feature>
<sequence length="118" mass="12618">MRATGPEREAASGIAQLEGYLLWQSELAGARAEADLFAASVPGLTDEQRADVAHRYAEERIALSRRVLAAVADRCHGLRAEYSARYEHLRQRVLCAAVCAVLLVTALAAGLTLTALAA</sequence>
<name>A0A1W7CSU8_9ACTN</name>
<keyword evidence="1" id="KW-1133">Transmembrane helix</keyword>
<proteinExistence type="predicted"/>
<evidence type="ECO:0000256" key="1">
    <source>
        <dbReference type="SAM" id="Phobius"/>
    </source>
</evidence>
<accession>A0A1W7CSU8</accession>
<reference evidence="2 3" key="1">
    <citation type="submission" date="2017-05" db="EMBL/GenBank/DDBJ databases">
        <title>Complete genome sequence of Streptomyces sp. SCSIO 03032 revealed the diverse biosynthetic pathways for its bioactive secondary metabolites.</title>
        <authorList>
            <person name="Ma L."/>
            <person name="Zhu Y."/>
            <person name="Zhang W."/>
            <person name="Zhang G."/>
            <person name="Tian X."/>
            <person name="Zhang S."/>
            <person name="Zhang C."/>
        </authorList>
    </citation>
    <scope>NUCLEOTIDE SEQUENCE [LARGE SCALE GENOMIC DNA]</scope>
    <source>
        <strain evidence="2 3">SCSIO 03032</strain>
    </source>
</reference>
<organism evidence="2 3">
    <name type="scientific">Streptomyces marincola</name>
    <dbReference type="NCBI Taxonomy" id="2878388"/>
    <lineage>
        <taxon>Bacteria</taxon>
        <taxon>Bacillati</taxon>
        <taxon>Actinomycetota</taxon>
        <taxon>Actinomycetes</taxon>
        <taxon>Kitasatosporales</taxon>
        <taxon>Streptomycetaceae</taxon>
        <taxon>Streptomyces</taxon>
    </lineage>
</organism>
<keyword evidence="1" id="KW-0472">Membrane</keyword>
<evidence type="ECO:0000313" key="3">
    <source>
        <dbReference type="Proteomes" id="UP000194218"/>
    </source>
</evidence>
<keyword evidence="1" id="KW-0812">Transmembrane</keyword>
<evidence type="ECO:0000313" key="2">
    <source>
        <dbReference type="EMBL" id="ARQ67779.1"/>
    </source>
</evidence>
<dbReference type="AlphaFoldDB" id="A0A1W7CSU8"/>
<dbReference type="OrthoDB" id="3855296at2"/>
<dbReference type="EMBL" id="CP021121">
    <property type="protein sequence ID" value="ARQ67779.1"/>
    <property type="molecule type" value="Genomic_DNA"/>
</dbReference>
<evidence type="ECO:0008006" key="4">
    <source>
        <dbReference type="Google" id="ProtNLM"/>
    </source>
</evidence>
<dbReference type="Proteomes" id="UP000194218">
    <property type="component" value="Chromosome"/>
</dbReference>